<feature type="non-terminal residue" evidence="1">
    <location>
        <position position="1"/>
    </location>
</feature>
<dbReference type="AlphaFoldDB" id="A0A195B4H4"/>
<organism evidence="1 2">
    <name type="scientific">Atta colombica</name>
    <dbReference type="NCBI Taxonomy" id="520822"/>
    <lineage>
        <taxon>Eukaryota</taxon>
        <taxon>Metazoa</taxon>
        <taxon>Ecdysozoa</taxon>
        <taxon>Arthropoda</taxon>
        <taxon>Hexapoda</taxon>
        <taxon>Insecta</taxon>
        <taxon>Pterygota</taxon>
        <taxon>Neoptera</taxon>
        <taxon>Endopterygota</taxon>
        <taxon>Hymenoptera</taxon>
        <taxon>Apocrita</taxon>
        <taxon>Aculeata</taxon>
        <taxon>Formicoidea</taxon>
        <taxon>Formicidae</taxon>
        <taxon>Myrmicinae</taxon>
        <taxon>Atta</taxon>
    </lineage>
</organism>
<evidence type="ECO:0000313" key="1">
    <source>
        <dbReference type="EMBL" id="KYM79180.1"/>
    </source>
</evidence>
<gene>
    <name evidence="1" type="ORF">ALC53_10344</name>
</gene>
<dbReference type="Proteomes" id="UP000078540">
    <property type="component" value="Unassembled WGS sequence"/>
</dbReference>
<evidence type="ECO:0000313" key="2">
    <source>
        <dbReference type="Proteomes" id="UP000078540"/>
    </source>
</evidence>
<proteinExistence type="predicted"/>
<protein>
    <submittedName>
        <fullName evidence="1">Uncharacterized protein</fullName>
    </submittedName>
</protein>
<dbReference type="EMBL" id="KQ976618">
    <property type="protein sequence ID" value="KYM79180.1"/>
    <property type="molecule type" value="Genomic_DNA"/>
</dbReference>
<sequence length="319" mass="35405">NQHSTVTRRAFRRQLNVSFSLGRNSDIVHYGAGNGREIEVEESRKSHVSLGFPGEGAAPVGCTVQYDRVDEFGIDGSAAFTCIFHLSSRGVALLGSTYSPPSSPPTRLSNDVTSSNKLPLVASYRRDRKPTVAATATTAVVFYYFTYLPYDDGGGRCMCSVSVLFFCDILTTLHMRIRPGGRSPRSYLRYVVPIIFLLFRHRYLHCCEDSEGISSLLFVLGKLAASPSARNPNRIDKSTQRSKQPLVFVLGHEAIEEVRRWVGGGRQLPATPHRENPFSICSPAPLPPPPPMLLLLLHIYRGVFLPRWRPLSAVKCNAR</sequence>
<reference evidence="1 2" key="1">
    <citation type="submission" date="2015-09" db="EMBL/GenBank/DDBJ databases">
        <title>Atta colombica WGS genome.</title>
        <authorList>
            <person name="Nygaard S."/>
            <person name="Hu H."/>
            <person name="Boomsma J."/>
            <person name="Zhang G."/>
        </authorList>
    </citation>
    <scope>NUCLEOTIDE SEQUENCE [LARGE SCALE GENOMIC DNA]</scope>
    <source>
        <strain evidence="1">Treedump-2</strain>
        <tissue evidence="1">Whole body</tissue>
    </source>
</reference>
<name>A0A195B4H4_9HYME</name>
<keyword evidence="2" id="KW-1185">Reference proteome</keyword>
<accession>A0A195B4H4</accession>